<reference evidence="1" key="1">
    <citation type="submission" date="2022-11" db="EMBL/GenBank/DDBJ databases">
        <title>Genome Sequence of Boeremia exigua.</title>
        <authorList>
            <person name="Buettner E."/>
        </authorList>
    </citation>
    <scope>NUCLEOTIDE SEQUENCE</scope>
    <source>
        <strain evidence="1">CU02</strain>
    </source>
</reference>
<dbReference type="Proteomes" id="UP001153331">
    <property type="component" value="Unassembled WGS sequence"/>
</dbReference>
<keyword evidence="2" id="KW-1185">Reference proteome</keyword>
<proteinExistence type="predicted"/>
<evidence type="ECO:0000313" key="1">
    <source>
        <dbReference type="EMBL" id="KAJ8109211.1"/>
    </source>
</evidence>
<accession>A0ACC2I1T4</accession>
<name>A0ACC2I1T4_9PLEO</name>
<comment type="caution">
    <text evidence="1">The sequence shown here is derived from an EMBL/GenBank/DDBJ whole genome shotgun (WGS) entry which is preliminary data.</text>
</comment>
<gene>
    <name evidence="1" type="ORF">OPT61_g7628</name>
</gene>
<organism evidence="1 2">
    <name type="scientific">Boeremia exigua</name>
    <dbReference type="NCBI Taxonomy" id="749465"/>
    <lineage>
        <taxon>Eukaryota</taxon>
        <taxon>Fungi</taxon>
        <taxon>Dikarya</taxon>
        <taxon>Ascomycota</taxon>
        <taxon>Pezizomycotina</taxon>
        <taxon>Dothideomycetes</taxon>
        <taxon>Pleosporomycetidae</taxon>
        <taxon>Pleosporales</taxon>
        <taxon>Pleosporineae</taxon>
        <taxon>Didymellaceae</taxon>
        <taxon>Boeremia</taxon>
    </lineage>
</organism>
<protein>
    <submittedName>
        <fullName evidence="1">Uncharacterized protein</fullName>
    </submittedName>
</protein>
<dbReference type="EMBL" id="JAPHNI010000641">
    <property type="protein sequence ID" value="KAJ8109211.1"/>
    <property type="molecule type" value="Genomic_DNA"/>
</dbReference>
<sequence length="690" mass="75922">MRKSRSLAAELLWSSTLTKSRQFAAHSPATAIMSQFRAAKLDIGCFAKIRNIRDHTKRKVFAENEPERKRQPVQPTSPDDANKQSQAQLRLDSHRTYTTMFRRKEDTIAPDAAYPANLKELGLGHIRMIDAPEKPFVFHSTNIERHNEVRNEALHACSRVEVIERLSKLGVKQLYFPQLSTTKPNGPHVPILAPSLDVLKTRKRIVVIVNDTLQDLGILAYRQLQRELGLNGGSVINFAKEMVKRSVLNNDKDAVETNPEIFEDGAGVRNDHEAPGLVVLNTGQLLYSHKFNRAMTTRSWTALPRKSIAHDHIKIHEENYVEGHRNPAQHIKSVFDHLLCNPDRVSPEAEVYVIAIEGGASHVMDLFKADFARYGARVSAMAMVHTLVENAEATDPSLKAFLHQRTRQWKYTDLSLTPTQCSELPDDYSCKDLKPTIPKDARTIRWNEELSNPGSSSRITNSLSCTALGVVSSTSGNSTSDTDTGSECEWGSGSVPCPTFAGGNEPTGECIFTEAAVQRAILSFFEDVAQDPENYRNPAFTTLADVPQPTVDAPFTLDANATMPATADIQTASHMMTPQQLELKEARTKLADMRVALSACPEDVDALAKGRAKLVGKITKQEAAVQDLQTKALGSGSLGAGEAEDARQDWSPKVDGPRVPFAGTMVDSELLKAAGLGETASEELERLGGE</sequence>
<evidence type="ECO:0000313" key="2">
    <source>
        <dbReference type="Proteomes" id="UP001153331"/>
    </source>
</evidence>